<accession>A0A7G9YWG7</accession>
<dbReference type="EMBL" id="MT631508">
    <property type="protein sequence ID" value="QNO52351.1"/>
    <property type="molecule type" value="Genomic_DNA"/>
</dbReference>
<evidence type="ECO:0000256" key="2">
    <source>
        <dbReference type="ARBA" id="ARBA00022801"/>
    </source>
</evidence>
<dbReference type="PANTHER" id="PTHR46290:SF1">
    <property type="entry name" value="DI-N-ACETYLCHITOBIASE"/>
    <property type="match status" value="1"/>
</dbReference>
<dbReference type="Pfam" id="PF18204">
    <property type="entry name" value="PGF-CTERM"/>
    <property type="match status" value="1"/>
</dbReference>
<evidence type="ECO:0000256" key="4">
    <source>
        <dbReference type="SAM" id="Phobius"/>
    </source>
</evidence>
<dbReference type="NCBIfam" id="TIGR04126">
    <property type="entry name" value="PGF_CTERM"/>
    <property type="match status" value="1"/>
</dbReference>
<keyword evidence="4" id="KW-0812">Transmembrane</keyword>
<dbReference type="SUPFAM" id="SSF75005">
    <property type="entry name" value="Arabinanase/levansucrase/invertase"/>
    <property type="match status" value="1"/>
</dbReference>
<dbReference type="InterPro" id="IPR026371">
    <property type="entry name" value="PGF_CTERM"/>
</dbReference>
<keyword evidence="3" id="KW-0326">Glycosidase</keyword>
<keyword evidence="2" id="KW-0378">Hydrolase</keyword>
<keyword evidence="4" id="KW-0472">Membrane</keyword>
<proteinExistence type="predicted"/>
<organism evidence="6">
    <name type="scientific">Candidatus Methanophagaceae archaeon ANME-1 ERB6</name>
    <dbReference type="NCBI Taxonomy" id="2759912"/>
    <lineage>
        <taxon>Archaea</taxon>
        <taxon>Methanobacteriati</taxon>
        <taxon>Methanobacteriota</taxon>
        <taxon>Stenosarchaea group</taxon>
        <taxon>Methanomicrobia</taxon>
        <taxon>Candidatus Methanophagales</taxon>
        <taxon>Candidatus Methanophagaceae</taxon>
    </lineage>
</organism>
<sequence>MRSKIIALGIVLVFLLSVTVGVASALSNSDFFDDFEDGDFTNNPTWSWCGGDKPASIENIDGNYWMKLFRRSGNMDMPTYRAPITNVMSDSFELTYRFKLSEGDHTGCGVALSTSDHKAVYNIGLNDGSFDWVSGFESKDAKGKCAYRVDDTNNPHIQVPPLSKGIVHQVKLEYIKPKNLWKLYIDGTERGSLIAQSSYDNSICEVNVQGKSSTCPGNGAWIDDIRIRKYTSLEPTLNLSAEIPTTAPTPTPPSVPIFVPHSNNPLLTSHAVPPNSVFKLSDDEYHMFFVEQRSSEDYPADFNADLLISTDGLNWDVSSIHRNVVSSQQSGYTFNYYVGTIKEGDEYKAWHSATSDWNIAGTKLYYSTSKDGIHYSGHGMVLDNEPYSEYDSRNINYPWIVFDGNTYHLYYGAYPGHQSGSPDRSYHWTIAYATSSDGIHWKKHGVVIDPGMSPAVVYDGTKFEMLYNVQNGDEVVVKYAVSYDGLKWEEIGDVDSIDGWVMGLAKENGVYQVWYSNKETVSGLYEYKLHYATAKEQVIPTPTFTPTPAPPTPPSGKIKAVWLYNPDKYDTSTLMTDLKSAGINTVFLSTDVNNIWKYERFVKSAHESGVEVHAMILEDPRCALKENHASSIKAVETVLDYNDKSLAKFDGINIDTEPYVDLDLEQVWQDYITLLEAIHEKTAGKAVLSADIPRWYDGAKIKDLAPNVDFFVIMAYDSGGAGWSTASEIEDAVASEMGAIRGEGSDAVIGIGVHEGFEDKEAVGECVDGLYEYYTGDNAFRGVSLFKYASYSSLSSAPEAPPTTGIPTPEIPTGEEKGIPGFEAIVAVAGLLAVAYVLRRKK</sequence>
<evidence type="ECO:0000259" key="5">
    <source>
        <dbReference type="Pfam" id="PF18204"/>
    </source>
</evidence>
<dbReference type="SUPFAM" id="SSF51445">
    <property type="entry name" value="(Trans)glycosidases"/>
    <property type="match status" value="1"/>
</dbReference>
<protein>
    <recommendedName>
        <fullName evidence="5">PGF-CTERM archaeal protein-sorting signal domain-containing protein</fullName>
    </recommendedName>
</protein>
<dbReference type="AlphaFoldDB" id="A0A7G9YWG7"/>
<name>A0A7G9YWG7_9EURY</name>
<dbReference type="PANTHER" id="PTHR46290">
    <property type="entry name" value="DI-N-ACETYLCHITOBIASE"/>
    <property type="match status" value="1"/>
</dbReference>
<reference evidence="6" key="1">
    <citation type="submission" date="2020-06" db="EMBL/GenBank/DDBJ databases">
        <title>Unique genomic features of the anaerobic methanotrophic archaea.</title>
        <authorList>
            <person name="Chadwick G.L."/>
            <person name="Skennerton C.T."/>
            <person name="Laso-Perez R."/>
            <person name="Leu A.O."/>
            <person name="Speth D.R."/>
            <person name="Yu H."/>
            <person name="Morgan-Lang C."/>
            <person name="Hatzenpichler R."/>
            <person name="Goudeau D."/>
            <person name="Malmstrom R."/>
            <person name="Brazelton W.J."/>
            <person name="Woyke T."/>
            <person name="Hallam S.J."/>
            <person name="Tyson G.W."/>
            <person name="Wegener G."/>
            <person name="Boetius A."/>
            <person name="Orphan V."/>
        </authorList>
    </citation>
    <scope>NUCLEOTIDE SEQUENCE</scope>
</reference>
<dbReference type="Gene3D" id="3.20.20.80">
    <property type="entry name" value="Glycosidases"/>
    <property type="match status" value="1"/>
</dbReference>
<gene>
    <name evidence="6" type="ORF">CJELADDK_00030</name>
</gene>
<dbReference type="GO" id="GO:0030115">
    <property type="term" value="C:S-layer"/>
    <property type="evidence" value="ECO:0007669"/>
    <property type="project" value="UniProtKB-SubCell"/>
</dbReference>
<dbReference type="InterPro" id="IPR017853">
    <property type="entry name" value="GH"/>
</dbReference>
<evidence type="ECO:0000256" key="3">
    <source>
        <dbReference type="ARBA" id="ARBA00023295"/>
    </source>
</evidence>
<dbReference type="InterPro" id="IPR023296">
    <property type="entry name" value="Glyco_hydro_beta-prop_sf"/>
</dbReference>
<dbReference type="GO" id="GO:0016798">
    <property type="term" value="F:hydrolase activity, acting on glycosyl bonds"/>
    <property type="evidence" value="ECO:0007669"/>
    <property type="project" value="UniProtKB-KW"/>
</dbReference>
<feature type="transmembrane region" description="Helical" evidence="4">
    <location>
        <begin position="819"/>
        <end position="838"/>
    </location>
</feature>
<feature type="domain" description="PGF-CTERM archaeal protein-sorting signal" evidence="5">
    <location>
        <begin position="819"/>
        <end position="841"/>
    </location>
</feature>
<dbReference type="InterPro" id="IPR051887">
    <property type="entry name" value="GH18_Domain-Containing"/>
</dbReference>
<dbReference type="Gene3D" id="2.115.10.20">
    <property type="entry name" value="Glycosyl hydrolase domain, family 43"/>
    <property type="match status" value="2"/>
</dbReference>
<keyword evidence="1" id="KW-0732">Signal</keyword>
<evidence type="ECO:0000256" key="1">
    <source>
        <dbReference type="ARBA" id="ARBA00022729"/>
    </source>
</evidence>
<keyword evidence="4" id="KW-1133">Transmembrane helix</keyword>
<dbReference type="GO" id="GO:0005886">
    <property type="term" value="C:plasma membrane"/>
    <property type="evidence" value="ECO:0007669"/>
    <property type="project" value="UniProtKB-SubCell"/>
</dbReference>
<evidence type="ECO:0000313" key="6">
    <source>
        <dbReference type="EMBL" id="QNO52351.1"/>
    </source>
</evidence>